<evidence type="ECO:0000256" key="1">
    <source>
        <dbReference type="SAM" id="MobiDB-lite"/>
    </source>
</evidence>
<proteinExistence type="predicted"/>
<accession>A0A1X6YQU2</accession>
<protein>
    <recommendedName>
        <fullName evidence="4">DUF3305 domain-containing protein</fullName>
    </recommendedName>
</protein>
<evidence type="ECO:0000313" key="3">
    <source>
        <dbReference type="Proteomes" id="UP000193778"/>
    </source>
</evidence>
<sequence>MAIPALSRPRKTGLQKAFGEGSANKETVNTGYAIKGGAWHRAGLCTIVDPVEGRGEPSGEEYVAKAASQIEMPIGVVVRKTPGVTRWAKWNWRAVAVLPGAGPAAWLEMRREGEAVEYHAATLPLTLWADESEAYMVNLSDGQPSIYLVLRDALDGSQPMDAVLVTASPFEGQDYADTGEEIVEKIPMTEGLIAWVRDFALEHHRDEVFVKRRRDKKRTDLVEDGKGDARIRQDSDVYRAPRRIVQ</sequence>
<feature type="region of interest" description="Disordered" evidence="1">
    <location>
        <begin position="1"/>
        <end position="21"/>
    </location>
</feature>
<dbReference type="InterPro" id="IPR021736">
    <property type="entry name" value="DUF3305"/>
</dbReference>
<dbReference type="EMBL" id="FWFP01000003">
    <property type="protein sequence ID" value="SLN28628.1"/>
    <property type="molecule type" value="Genomic_DNA"/>
</dbReference>
<name>A0A1X6YQU2_9RHOB</name>
<dbReference type="AlphaFoldDB" id="A0A1X6YQU2"/>
<reference evidence="3" key="1">
    <citation type="submission" date="2017-03" db="EMBL/GenBank/DDBJ databases">
        <authorList>
            <person name="Rodrigo-Torres L."/>
            <person name="Arahal R.D."/>
            <person name="Lucena T."/>
        </authorList>
    </citation>
    <scope>NUCLEOTIDE SEQUENCE [LARGE SCALE GENOMIC DNA]</scope>
    <source>
        <strain evidence="3">CECT 8411</strain>
    </source>
</reference>
<evidence type="ECO:0000313" key="2">
    <source>
        <dbReference type="EMBL" id="SLN28628.1"/>
    </source>
</evidence>
<gene>
    <name evidence="2" type="ORF">RUM8411_01129</name>
</gene>
<evidence type="ECO:0008006" key="4">
    <source>
        <dbReference type="Google" id="ProtNLM"/>
    </source>
</evidence>
<organism evidence="2 3">
    <name type="scientific">Ruegeria meonggei</name>
    <dbReference type="NCBI Taxonomy" id="1446476"/>
    <lineage>
        <taxon>Bacteria</taxon>
        <taxon>Pseudomonadati</taxon>
        <taxon>Pseudomonadota</taxon>
        <taxon>Alphaproteobacteria</taxon>
        <taxon>Rhodobacterales</taxon>
        <taxon>Roseobacteraceae</taxon>
        <taxon>Ruegeria</taxon>
    </lineage>
</organism>
<dbReference type="Proteomes" id="UP000193778">
    <property type="component" value="Unassembled WGS sequence"/>
</dbReference>
<keyword evidence="3" id="KW-1185">Reference proteome</keyword>
<dbReference type="Pfam" id="PF11749">
    <property type="entry name" value="DUF3305"/>
    <property type="match status" value="1"/>
</dbReference>